<evidence type="ECO:0000256" key="5">
    <source>
        <dbReference type="ARBA" id="ARBA00023002"/>
    </source>
</evidence>
<comment type="cofactor">
    <cofactor evidence="1">
        <name>[4Fe-4S] cluster</name>
        <dbReference type="ChEBI" id="CHEBI:49883"/>
    </cofactor>
</comment>
<evidence type="ECO:0000256" key="9">
    <source>
        <dbReference type="PIRSR" id="PIRSR601501-1"/>
    </source>
</evidence>
<evidence type="ECO:0000259" key="11">
    <source>
        <dbReference type="Pfam" id="PF00346"/>
    </source>
</evidence>
<dbReference type="Pfam" id="PF00346">
    <property type="entry name" value="Complex1_49kDa"/>
    <property type="match status" value="1"/>
</dbReference>
<dbReference type="PANTHER" id="PTHR43485">
    <property type="entry name" value="HYDROGENASE-4 COMPONENT G"/>
    <property type="match status" value="1"/>
</dbReference>
<keyword evidence="8" id="KW-0520">NAD</keyword>
<dbReference type="AlphaFoldDB" id="A0AAW3WRM0"/>
<dbReference type="InterPro" id="IPR029014">
    <property type="entry name" value="NiFe-Hase_large"/>
</dbReference>
<dbReference type="SUPFAM" id="SSF56762">
    <property type="entry name" value="HydB/Nqo4-like"/>
    <property type="match status" value="1"/>
</dbReference>
<gene>
    <name evidence="12" type="ORF">H8J20_16765</name>
</gene>
<protein>
    <submittedName>
        <fullName evidence="12">Hydrogenase large subunit</fullName>
    </submittedName>
</protein>
<reference evidence="12" key="1">
    <citation type="submission" date="2020-08" db="EMBL/GenBank/DDBJ databases">
        <title>Food and environmental bacterial isolates.</title>
        <authorList>
            <person name="Richter L."/>
            <person name="Du Plessis E.M."/>
            <person name="Duvenage S."/>
            <person name="Allam M."/>
            <person name="Korsten L."/>
        </authorList>
    </citation>
    <scope>NUCLEOTIDE SEQUENCE</scope>
    <source>
        <strain evidence="12">UPMP2127</strain>
    </source>
</reference>
<dbReference type="RefSeq" id="WP_179247932.1">
    <property type="nucleotide sequence ID" value="NZ_JACBIV010000015.1"/>
</dbReference>
<keyword evidence="9" id="KW-0533">Nickel</keyword>
<keyword evidence="9" id="KW-0460">Magnesium</keyword>
<keyword evidence="6 9" id="KW-0408">Iron</keyword>
<dbReference type="SUPFAM" id="SSF143243">
    <property type="entry name" value="Nqo5-like"/>
    <property type="match status" value="1"/>
</dbReference>
<comment type="similarity">
    <text evidence="2">Belongs to the complex I 49 kDa subunit family.</text>
</comment>
<keyword evidence="5" id="KW-0560">Oxidoreductase</keyword>
<evidence type="ECO:0000256" key="3">
    <source>
        <dbReference type="ARBA" id="ARBA00022485"/>
    </source>
</evidence>
<feature type="binding site" evidence="9">
    <location>
        <position position="248"/>
    </location>
    <ligand>
        <name>Mg(2+)</name>
        <dbReference type="ChEBI" id="CHEBI:18420"/>
    </ligand>
</feature>
<dbReference type="GO" id="GO:0048038">
    <property type="term" value="F:quinone binding"/>
    <property type="evidence" value="ECO:0007669"/>
    <property type="project" value="InterPro"/>
</dbReference>
<comment type="cofactor">
    <cofactor evidence="9">
        <name>Ni(2+)</name>
        <dbReference type="ChEBI" id="CHEBI:49786"/>
    </cofactor>
</comment>
<dbReference type="InterPro" id="IPR001135">
    <property type="entry name" value="NADH_Q_OxRdtase_suD"/>
</dbReference>
<comment type="cofactor">
    <cofactor evidence="9">
        <name>Fe cation</name>
        <dbReference type="ChEBI" id="CHEBI:24875"/>
    </cofactor>
</comment>
<comment type="caution">
    <text evidence="12">The sequence shown here is derived from an EMBL/GenBank/DDBJ whole genome shotgun (WGS) entry which is preliminary data.</text>
</comment>
<dbReference type="GO" id="GO:0051287">
    <property type="term" value="F:NAD binding"/>
    <property type="evidence" value="ECO:0007669"/>
    <property type="project" value="InterPro"/>
</dbReference>
<feature type="binding site" evidence="9">
    <location>
        <position position="268"/>
    </location>
    <ligand>
        <name>Ni(2+)</name>
        <dbReference type="ChEBI" id="CHEBI:49786"/>
    </ligand>
</feature>
<keyword evidence="4 9" id="KW-0479">Metal-binding</keyword>
<dbReference type="Pfam" id="PF00374">
    <property type="entry name" value="NiFeSe_Hases"/>
    <property type="match status" value="1"/>
</dbReference>
<name>A0AAW3WRM0_SERFO</name>
<evidence type="ECO:0000313" key="13">
    <source>
        <dbReference type="Proteomes" id="UP000659084"/>
    </source>
</evidence>
<keyword evidence="3" id="KW-0004">4Fe-4S</keyword>
<feature type="binding site" evidence="9">
    <location>
        <position position="558"/>
    </location>
    <ligand>
        <name>Ni(2+)</name>
        <dbReference type="ChEBI" id="CHEBI:49786"/>
    </ligand>
</feature>
<evidence type="ECO:0000313" key="12">
    <source>
        <dbReference type="EMBL" id="MBC3213800.1"/>
    </source>
</evidence>
<proteinExistence type="inferred from homology"/>
<dbReference type="PROSITE" id="PS00535">
    <property type="entry name" value="COMPLEX1_49K"/>
    <property type="match status" value="1"/>
</dbReference>
<dbReference type="Gene3D" id="1.10.645.10">
    <property type="entry name" value="Cytochrome-c3 Hydrogenase, chain B"/>
    <property type="match status" value="1"/>
</dbReference>
<evidence type="ECO:0000256" key="2">
    <source>
        <dbReference type="ARBA" id="ARBA00005769"/>
    </source>
</evidence>
<evidence type="ECO:0000256" key="6">
    <source>
        <dbReference type="ARBA" id="ARBA00023004"/>
    </source>
</evidence>
<evidence type="ECO:0000256" key="8">
    <source>
        <dbReference type="ARBA" id="ARBA00023027"/>
    </source>
</evidence>
<dbReference type="InterPro" id="IPR037232">
    <property type="entry name" value="NADH_quin_OxRdtase_su_C/D-like"/>
</dbReference>
<dbReference type="GO" id="GO:0008137">
    <property type="term" value="F:NADH dehydrogenase (ubiquinone) activity"/>
    <property type="evidence" value="ECO:0007669"/>
    <property type="project" value="InterPro"/>
</dbReference>
<dbReference type="InterPro" id="IPR001501">
    <property type="entry name" value="Ni-dep_hyd_lsu"/>
</dbReference>
<dbReference type="Proteomes" id="UP000659084">
    <property type="component" value="Unassembled WGS sequence"/>
</dbReference>
<dbReference type="InterPro" id="IPR001268">
    <property type="entry name" value="NADH_UbQ_OxRdtase_30kDa_su"/>
</dbReference>
<dbReference type="EMBL" id="JACNYO010000017">
    <property type="protein sequence ID" value="MBC3213800.1"/>
    <property type="molecule type" value="Genomic_DNA"/>
</dbReference>
<dbReference type="GO" id="GO:0016151">
    <property type="term" value="F:nickel cation binding"/>
    <property type="evidence" value="ECO:0007669"/>
    <property type="project" value="InterPro"/>
</dbReference>
<dbReference type="Pfam" id="PF00329">
    <property type="entry name" value="Complex1_30kDa"/>
    <property type="match status" value="1"/>
</dbReference>
<accession>A0AAW3WRM0</accession>
<dbReference type="InterPro" id="IPR014029">
    <property type="entry name" value="NADH_UbQ_OxRdtase_49kDa_CS"/>
</dbReference>
<sequence length="596" mass="67955">MGRSESFLCGRTSGRRSKVSYETHVLTLNNDEKLGKGYLAKVREKFPSALLDAEWQTANQVTITVKLNSLPEIVEYLYYPLGGWLPVLFGNDERTLTGDFAVYYVLSMEEGEKCFITVKAQVSAITLEFPSVTPRVPAAVWGEREIRDMYGLIPVGLPDERRLVLPDDWPDDLYPLRKDTMDYRQRPEPTTDVETYPFENAATGESRVVPIGPMHITSDEPGHFRLFVDGERIVDADYRLFYVHRGMEKLAETRMGYQEVTFLSDRVCGICGFTHSVAYTTSVENALGIYVPPRAHAIRSILLEVERLHSHLLNIGLSSHFVGFDTGFMQFFRVREKSMTMAELLTGSRKTYGLNLIGGVRRDILKEQRVKTIKLIHEMRADVTQLVEMLLATPNIEQRTKGIGLLDRQIARDYSPVGPMIRASGFKRDMRFDHPYANYGSLPKTLFTFDGCDVYSRVMVRVQEVLDSLAMIEYGLDNLPGGPLLTEGFRYQPHKFALGYAEAPRGEDIHWSMLGDNQKLFRWRCRAATYANWPVLRYMLRGNTVSDAPLIIGSLDPCYSCTDRVTLIDINKRKAKTVPYKEIERYGIERTHSPCK</sequence>
<feature type="domain" description="NADH-quinone oxidoreductase subunit D" evidence="11">
    <location>
        <begin position="322"/>
        <end position="492"/>
    </location>
</feature>
<dbReference type="FunFam" id="1.10.645.10:FF:000004">
    <property type="entry name" value="Hydrogenase 3, large subunit"/>
    <property type="match status" value="1"/>
</dbReference>
<keyword evidence="7" id="KW-0411">Iron-sulfur</keyword>
<feature type="domain" description="NADH:ubiquinone oxidoreductase 30kDa subunit" evidence="10">
    <location>
        <begin position="63"/>
        <end position="180"/>
    </location>
</feature>
<evidence type="ECO:0000256" key="1">
    <source>
        <dbReference type="ARBA" id="ARBA00001966"/>
    </source>
</evidence>
<dbReference type="Gene3D" id="3.30.460.80">
    <property type="entry name" value="NADH:ubiquinone oxidoreductase, 30kDa subunit"/>
    <property type="match status" value="1"/>
</dbReference>
<feature type="binding site" evidence="9">
    <location>
        <position position="271"/>
    </location>
    <ligand>
        <name>Ni(2+)</name>
        <dbReference type="ChEBI" id="CHEBI:49786"/>
    </ligand>
</feature>
<dbReference type="PANTHER" id="PTHR43485:SF1">
    <property type="entry name" value="FORMATE HYDROGENLYASE SUBUNIT 5-RELATED"/>
    <property type="match status" value="1"/>
</dbReference>
<dbReference type="InterPro" id="IPR052197">
    <property type="entry name" value="ComplexI_49kDa-like"/>
</dbReference>
<dbReference type="GO" id="GO:0051539">
    <property type="term" value="F:4 iron, 4 sulfur cluster binding"/>
    <property type="evidence" value="ECO:0007669"/>
    <property type="project" value="UniProtKB-KW"/>
</dbReference>
<dbReference type="GO" id="GO:0016651">
    <property type="term" value="F:oxidoreductase activity, acting on NAD(P)H"/>
    <property type="evidence" value="ECO:0007669"/>
    <property type="project" value="InterPro"/>
</dbReference>
<evidence type="ECO:0000256" key="7">
    <source>
        <dbReference type="ARBA" id="ARBA00023014"/>
    </source>
</evidence>
<evidence type="ECO:0000259" key="10">
    <source>
        <dbReference type="Pfam" id="PF00329"/>
    </source>
</evidence>
<evidence type="ECO:0000256" key="4">
    <source>
        <dbReference type="ARBA" id="ARBA00022723"/>
    </source>
</evidence>
<feature type="binding site" evidence="9">
    <location>
        <position position="561"/>
    </location>
    <ligand>
        <name>Fe cation</name>
        <dbReference type="ChEBI" id="CHEBI:24875"/>
    </ligand>
</feature>
<feature type="binding site" evidence="9">
    <location>
        <position position="271"/>
    </location>
    <ligand>
        <name>Fe cation</name>
        <dbReference type="ChEBI" id="CHEBI:24875"/>
    </ligand>
</feature>
<organism evidence="12 13">
    <name type="scientific">Serratia fonticola</name>
    <dbReference type="NCBI Taxonomy" id="47917"/>
    <lineage>
        <taxon>Bacteria</taxon>
        <taxon>Pseudomonadati</taxon>
        <taxon>Pseudomonadota</taxon>
        <taxon>Gammaproteobacteria</taxon>
        <taxon>Enterobacterales</taxon>
        <taxon>Yersiniaceae</taxon>
        <taxon>Serratia</taxon>
    </lineage>
</organism>